<reference evidence="2 3" key="1">
    <citation type="submission" date="2019-11" db="EMBL/GenBank/DDBJ databases">
        <title>Bacillus lacus genome.</title>
        <authorList>
            <person name="Allen C.J."/>
            <person name="Newman J.D."/>
        </authorList>
    </citation>
    <scope>NUCLEOTIDE SEQUENCE [LARGE SCALE GENOMIC DNA]</scope>
    <source>
        <strain evidence="2 3">KCTC 33946</strain>
    </source>
</reference>
<organism evidence="2 3">
    <name type="scientific">Metabacillus lacus</name>
    <dbReference type="NCBI Taxonomy" id="1983721"/>
    <lineage>
        <taxon>Bacteria</taxon>
        <taxon>Bacillati</taxon>
        <taxon>Bacillota</taxon>
        <taxon>Bacilli</taxon>
        <taxon>Bacillales</taxon>
        <taxon>Bacillaceae</taxon>
        <taxon>Metabacillus</taxon>
    </lineage>
</organism>
<dbReference type="Proteomes" id="UP000448867">
    <property type="component" value="Unassembled WGS sequence"/>
</dbReference>
<keyword evidence="1" id="KW-0732">Signal</keyword>
<evidence type="ECO:0000313" key="2">
    <source>
        <dbReference type="EMBL" id="MRX74039.1"/>
    </source>
</evidence>
<protein>
    <submittedName>
        <fullName evidence="2">Alkaline phosphatase family protein</fullName>
    </submittedName>
</protein>
<evidence type="ECO:0000313" key="3">
    <source>
        <dbReference type="Proteomes" id="UP000448867"/>
    </source>
</evidence>
<dbReference type="GO" id="GO:0016787">
    <property type="term" value="F:hydrolase activity"/>
    <property type="evidence" value="ECO:0007669"/>
    <property type="project" value="UniProtKB-ARBA"/>
</dbReference>
<proteinExistence type="predicted"/>
<dbReference type="InterPro" id="IPR017850">
    <property type="entry name" value="Alkaline_phosphatase_core_sf"/>
</dbReference>
<dbReference type="InterPro" id="IPR002591">
    <property type="entry name" value="Phosphodiest/P_Trfase"/>
</dbReference>
<dbReference type="EMBL" id="WKKI01000057">
    <property type="protein sequence ID" value="MRX74039.1"/>
    <property type="molecule type" value="Genomic_DNA"/>
</dbReference>
<dbReference type="Pfam" id="PF01663">
    <property type="entry name" value="Phosphodiest"/>
    <property type="match status" value="1"/>
</dbReference>
<dbReference type="SUPFAM" id="SSF53649">
    <property type="entry name" value="Alkaline phosphatase-like"/>
    <property type="match status" value="1"/>
</dbReference>
<name>A0A7X2J2F3_9BACI</name>
<gene>
    <name evidence="2" type="ORF">GJU40_18105</name>
</gene>
<keyword evidence="3" id="KW-1185">Reference proteome</keyword>
<dbReference type="PANTHER" id="PTHR10151">
    <property type="entry name" value="ECTONUCLEOTIDE PYROPHOSPHATASE/PHOSPHODIESTERASE"/>
    <property type="match status" value="1"/>
</dbReference>
<comment type="caution">
    <text evidence="2">The sequence shown here is derived from an EMBL/GenBank/DDBJ whole genome shotgun (WGS) entry which is preliminary data.</text>
</comment>
<sequence length="537" mass="60187">MHQEDYMFKKKLCKTAIITSILFLQLCPLSAKAESERKTVTILSLDGMRNDLTSQYSQEGKLPHISRVMEEGITAEYAQSIAPSLTAPSHAAISTGAHPAKTGIVSNEMHKPGKNIDNTDDAFHTELEVNPLWKEAREQGKKTATVAFAGANPKIGKQGDYSIYYGKTLEDASLEELSFTPAKGWKQDVLPASYSPHLEAAVELKLKGRGNQTLYIAAIDSTDDGRKNYDFFVAATNKNSGGNVYSKHDWIPVELSASENETAGFWLKFKNTSGNLERAELFRTSVTTAVIDGPEGFADRIKGQFGFFPVQDEQKAFDNGEISRKEYEEIIVRFNEWVSDVSLDIKENEKPDLLMYYLPHADHEQHEYLLTDPRQEGYSEEKAEKYSKYVEWAYKEADRAVGRAVSALGEQDTLLLVSDHGMEPVHTEIHPNFILKKAGLLVTDEKGNIKDDETRAYAVGSGSAAHIYLNQKKGASGALTKEEYAEVRKEIEEAFHSVRITAPKRFAVVKEKGKDFRRSLKQEGLLAKKTFHMQRKQ</sequence>
<dbReference type="OrthoDB" id="9779418at2"/>
<feature type="chain" id="PRO_5031222317" evidence="1">
    <location>
        <begin position="34"/>
        <end position="537"/>
    </location>
</feature>
<accession>A0A7X2J2F3</accession>
<dbReference type="PANTHER" id="PTHR10151:SF120">
    <property type="entry name" value="BIS(5'-ADENOSYL)-TRIPHOSPHATASE"/>
    <property type="match status" value="1"/>
</dbReference>
<evidence type="ECO:0000256" key="1">
    <source>
        <dbReference type="SAM" id="SignalP"/>
    </source>
</evidence>
<dbReference type="Gene3D" id="3.40.720.10">
    <property type="entry name" value="Alkaline Phosphatase, subunit A"/>
    <property type="match status" value="2"/>
</dbReference>
<dbReference type="AlphaFoldDB" id="A0A7X2J2F3"/>
<feature type="signal peptide" evidence="1">
    <location>
        <begin position="1"/>
        <end position="33"/>
    </location>
</feature>